<dbReference type="EMBL" id="BLKM01000276">
    <property type="protein sequence ID" value="GFG31028.1"/>
    <property type="molecule type" value="Genomic_DNA"/>
</dbReference>
<feature type="domain" description="PKS/mFAS DH" evidence="6">
    <location>
        <begin position="867"/>
        <end position="1128"/>
    </location>
</feature>
<proteinExistence type="predicted"/>
<dbReference type="InterPro" id="IPR020841">
    <property type="entry name" value="PKS_Beta-ketoAc_synthase_dom"/>
</dbReference>
<dbReference type="GO" id="GO:0004315">
    <property type="term" value="F:3-oxoacyl-[acyl-carrier-protein] synthase activity"/>
    <property type="evidence" value="ECO:0007669"/>
    <property type="project" value="InterPro"/>
</dbReference>
<accession>A0A6L2PKJ3</accession>
<sequence>MASQHRTEVQAVPEAIQAGMRLAHPAPGEEVVISGVAGCFPDSSDVYHLRDNLMNKVDMISDDNRRWKLDHPEIPQRTGKLLNVNKFDASFFGVHFKQAHTMDPMCRMLLEKTYEAIVDAGINPRHLKGQRIGVFIGTCFSESEKTWFYEKLQVSGFGVTGCSRAMMANRISFWLGVNGPSYTVDTACSSSLYAMEHAYNSIRGGHCNAAIVGGCNLCLHPYVSLQFSRLGVLSPQGMCKAFDRDANGYARAEAVSIIYLQKACDAKRVYATVIHAKTNCDGYKEQGITYPSGKMQQALLEEFYQECAISPTALDYIEAHGTGTKVGDPEELNALDHVFCKGRKTPLPIGTVKSNLGHSEPASGLCSIAKVLIAMETGIVPPNLHYYNPKDGVEALVEGRLKVVTEKCPMNVHLAGINSFGFGGANAHILLQWNRKNKINGGAPTDTIPRLVVASGRTEEAVDTILKDFESRSVDAEYVRLMHDLQSTEIPGHIYRGYTLLTQDERKLRSIQYFPGRKRPVWFVFTGMGSQWPGMGKALLNIPIFAAAIEKCQQALKPHGVDLFNIITSEDPHIFDNILNCFVGIAACQVGLVDIMKAAGIEADGIVGHSVGELGCSYMDGSFTAEQMVLAAYYRGRASVEAKLIQGLMAAVGLGAKEAKQLCPPDIEVACHNGPNSCTLSGPANSVKKFVQTLQQQGVFAKEVNCANVAYHSKYIAPASPLLLKYLRELIPHPKPRSTRWVSSSVPQSAWNTPLAAHSSAEYHTNNLLSTVLFAEASQHIPANAITIEIAPHGLLQAILHRSLSKATTNIALTQRGHSNCTELLLTALGRLYELGLQPQLANLYPPIEYPVSRGTPMISPLIRWEHSEDWYVTSYRLQEKVKSGERYVMVSLNEAEMEYLSGHVIDGRNLFPAMGYIALVWESVGLMSGQLYTEVSVVFTNIQFHRATNIPKEGRMGKIRWCNNWVAFMDNMLQTAVLSGDTRSLCIPTSLQKLTIDTKQHVALLHSLAAENEEVVVPVYNYKEVGIIQSGGIEVRGLKATIIAHRKPLGMPVLEKYVFVPNLEPESLDLHTALQACIHIVLENQLSNHVKTVELPHPDTMPLSPALALILGDLPLIQASAQLRFFR</sequence>
<dbReference type="PANTHER" id="PTHR43775">
    <property type="entry name" value="FATTY ACID SYNTHASE"/>
    <property type="match status" value="1"/>
</dbReference>
<dbReference type="InterPro" id="IPR018201">
    <property type="entry name" value="Ketoacyl_synth_AS"/>
</dbReference>
<organism evidence="7 8">
    <name type="scientific">Coptotermes formosanus</name>
    <name type="common">Formosan subterranean termite</name>
    <dbReference type="NCBI Taxonomy" id="36987"/>
    <lineage>
        <taxon>Eukaryota</taxon>
        <taxon>Metazoa</taxon>
        <taxon>Ecdysozoa</taxon>
        <taxon>Arthropoda</taxon>
        <taxon>Hexapoda</taxon>
        <taxon>Insecta</taxon>
        <taxon>Pterygota</taxon>
        <taxon>Neoptera</taxon>
        <taxon>Polyneoptera</taxon>
        <taxon>Dictyoptera</taxon>
        <taxon>Blattodea</taxon>
        <taxon>Blattoidea</taxon>
        <taxon>Termitoidae</taxon>
        <taxon>Rhinotermitidae</taxon>
        <taxon>Coptotermes</taxon>
    </lineage>
</organism>
<evidence type="ECO:0000313" key="8">
    <source>
        <dbReference type="Proteomes" id="UP000502823"/>
    </source>
</evidence>
<keyword evidence="2" id="KW-0597">Phosphoprotein</keyword>
<dbReference type="PROSITE" id="PS00606">
    <property type="entry name" value="KS3_1"/>
    <property type="match status" value="1"/>
</dbReference>
<dbReference type="Pfam" id="PF00698">
    <property type="entry name" value="Acyl_transf_1"/>
    <property type="match status" value="1"/>
</dbReference>
<keyword evidence="3" id="KW-0808">Transferase</keyword>
<dbReference type="Pfam" id="PF16197">
    <property type="entry name" value="KAsynt_C_assoc"/>
    <property type="match status" value="1"/>
</dbReference>
<dbReference type="PANTHER" id="PTHR43775:SF23">
    <property type="entry name" value="FATTY ACID SYNTHASE 3"/>
    <property type="match status" value="1"/>
</dbReference>
<dbReference type="AlphaFoldDB" id="A0A6L2PKJ3"/>
<dbReference type="UniPathway" id="UPA00094"/>
<dbReference type="Gene3D" id="3.40.366.10">
    <property type="entry name" value="Malonyl-Coenzyme A Acyl Carrier Protein, domain 2"/>
    <property type="match status" value="1"/>
</dbReference>
<dbReference type="SUPFAM" id="SSF55048">
    <property type="entry name" value="Probable ACP-binding domain of malonyl-CoA ACP transacylase"/>
    <property type="match status" value="1"/>
</dbReference>
<gene>
    <name evidence="7" type="ORF">Cfor_11418</name>
</gene>
<dbReference type="SMART" id="SM00827">
    <property type="entry name" value="PKS_AT"/>
    <property type="match status" value="1"/>
</dbReference>
<dbReference type="InterPro" id="IPR032821">
    <property type="entry name" value="PKS_assoc"/>
</dbReference>
<dbReference type="InterPro" id="IPR042104">
    <property type="entry name" value="PKS_dehydratase_sf"/>
</dbReference>
<comment type="caution">
    <text evidence="7">The sequence shown here is derived from an EMBL/GenBank/DDBJ whole genome shotgun (WGS) entry which is preliminary data.</text>
</comment>
<dbReference type="InterPro" id="IPR016035">
    <property type="entry name" value="Acyl_Trfase/lysoPLipase"/>
</dbReference>
<comment type="caution">
    <text evidence="4">Lacks conserved residue(s) required for the propagation of feature annotation.</text>
</comment>
<evidence type="ECO:0000256" key="1">
    <source>
        <dbReference type="ARBA" id="ARBA00022450"/>
    </source>
</evidence>
<reference evidence="8" key="1">
    <citation type="submission" date="2020-01" db="EMBL/GenBank/DDBJ databases">
        <title>Draft genome sequence of the Termite Coptotermes fromosanus.</title>
        <authorList>
            <person name="Itakura S."/>
            <person name="Yosikawa Y."/>
            <person name="Umezawa K."/>
        </authorList>
    </citation>
    <scope>NUCLEOTIDE SEQUENCE [LARGE SCALE GENOMIC DNA]</scope>
</reference>
<dbReference type="SUPFAM" id="SSF53901">
    <property type="entry name" value="Thiolase-like"/>
    <property type="match status" value="1"/>
</dbReference>
<keyword evidence="8" id="KW-1185">Reference proteome</keyword>
<evidence type="ECO:0000313" key="7">
    <source>
        <dbReference type="EMBL" id="GFG31028.1"/>
    </source>
</evidence>
<feature type="domain" description="Ketosynthase family 3 (KS3)" evidence="5">
    <location>
        <begin position="28"/>
        <end position="433"/>
    </location>
</feature>
<dbReference type="Pfam" id="PF02801">
    <property type="entry name" value="Ketoacyl-synt_C"/>
    <property type="match status" value="1"/>
</dbReference>
<dbReference type="InterPro" id="IPR049900">
    <property type="entry name" value="PKS_mFAS_DH"/>
</dbReference>
<keyword evidence="1" id="KW-0596">Phosphopantetheine</keyword>
<dbReference type="InterPro" id="IPR016039">
    <property type="entry name" value="Thiolase-like"/>
</dbReference>
<dbReference type="InterPro" id="IPR050091">
    <property type="entry name" value="PKS_NRPS_Biosynth_Enz"/>
</dbReference>
<dbReference type="CDD" id="cd00833">
    <property type="entry name" value="PKS"/>
    <property type="match status" value="1"/>
</dbReference>
<evidence type="ECO:0000259" key="5">
    <source>
        <dbReference type="PROSITE" id="PS52004"/>
    </source>
</evidence>
<protein>
    <submittedName>
        <fullName evidence="7">Uncharacterized protein</fullName>
    </submittedName>
</protein>
<dbReference type="Gene3D" id="3.40.47.10">
    <property type="match status" value="1"/>
</dbReference>
<feature type="region of interest" description="C-terminal hotdog fold" evidence="4">
    <location>
        <begin position="1051"/>
        <end position="1128"/>
    </location>
</feature>
<dbReference type="Proteomes" id="UP000502823">
    <property type="component" value="Unassembled WGS sequence"/>
</dbReference>
<dbReference type="PROSITE" id="PS52004">
    <property type="entry name" value="KS3_2"/>
    <property type="match status" value="1"/>
</dbReference>
<dbReference type="Gene3D" id="3.30.70.3290">
    <property type="match status" value="1"/>
</dbReference>
<dbReference type="InterPro" id="IPR014030">
    <property type="entry name" value="Ketoacyl_synth_N"/>
</dbReference>
<dbReference type="GO" id="GO:0004312">
    <property type="term" value="F:fatty acid synthase activity"/>
    <property type="evidence" value="ECO:0007669"/>
    <property type="project" value="TreeGrafter"/>
</dbReference>
<dbReference type="GO" id="GO:0006633">
    <property type="term" value="P:fatty acid biosynthetic process"/>
    <property type="evidence" value="ECO:0007669"/>
    <property type="project" value="UniProtKB-UniPathway"/>
</dbReference>
<dbReference type="SMART" id="SM00825">
    <property type="entry name" value="PKS_KS"/>
    <property type="match status" value="1"/>
</dbReference>
<name>A0A6L2PKJ3_COPFO</name>
<dbReference type="OrthoDB" id="329835at2759"/>
<dbReference type="InterPro" id="IPR014043">
    <property type="entry name" value="Acyl_transferase_dom"/>
</dbReference>
<dbReference type="PROSITE" id="PS52019">
    <property type="entry name" value="PKS_MFAS_DH"/>
    <property type="match status" value="1"/>
</dbReference>
<dbReference type="Pfam" id="PF00109">
    <property type="entry name" value="ketoacyl-synt"/>
    <property type="match status" value="1"/>
</dbReference>
<dbReference type="InterPro" id="IPR016036">
    <property type="entry name" value="Malonyl_transacylase_ACP-bd"/>
</dbReference>
<dbReference type="InterPro" id="IPR014031">
    <property type="entry name" value="Ketoacyl_synth_C"/>
</dbReference>
<dbReference type="InterPro" id="IPR001227">
    <property type="entry name" value="Ac_transferase_dom_sf"/>
</dbReference>
<evidence type="ECO:0000259" key="6">
    <source>
        <dbReference type="PROSITE" id="PS52019"/>
    </source>
</evidence>
<dbReference type="InParanoid" id="A0A6L2PKJ3"/>
<dbReference type="SUPFAM" id="SSF52151">
    <property type="entry name" value="FabD/lysophospholipase-like"/>
    <property type="match status" value="1"/>
</dbReference>
<evidence type="ECO:0000256" key="4">
    <source>
        <dbReference type="PROSITE-ProRule" id="PRU01363"/>
    </source>
</evidence>
<feature type="region of interest" description="N-terminal hotdog fold" evidence="4">
    <location>
        <begin position="867"/>
        <end position="1014"/>
    </location>
</feature>
<evidence type="ECO:0000256" key="2">
    <source>
        <dbReference type="ARBA" id="ARBA00022553"/>
    </source>
</evidence>
<evidence type="ECO:0000256" key="3">
    <source>
        <dbReference type="ARBA" id="ARBA00022679"/>
    </source>
</evidence>
<dbReference type="Gene3D" id="3.10.129.110">
    <property type="entry name" value="Polyketide synthase dehydratase"/>
    <property type="match status" value="2"/>
</dbReference>